<proteinExistence type="predicted"/>
<organism evidence="1 2">
    <name type="scientific">Flavobacterium cyanobacteriorum</name>
    <dbReference type="NCBI Taxonomy" id="2022802"/>
    <lineage>
        <taxon>Bacteria</taxon>
        <taxon>Pseudomonadati</taxon>
        <taxon>Bacteroidota</taxon>
        <taxon>Flavobacteriia</taxon>
        <taxon>Flavobacteriales</taxon>
        <taxon>Flavobacteriaceae</taxon>
        <taxon>Flavobacterium</taxon>
    </lineage>
</organism>
<protein>
    <recommendedName>
        <fullName evidence="3">DUF2141 domain-containing protein</fullName>
    </recommendedName>
</protein>
<dbReference type="AlphaFoldDB" id="A0A255Z937"/>
<evidence type="ECO:0008006" key="3">
    <source>
        <dbReference type="Google" id="ProtNLM"/>
    </source>
</evidence>
<dbReference type="RefSeq" id="WP_094414018.1">
    <property type="nucleotide sequence ID" value="NZ_NOXV01000243.1"/>
</dbReference>
<evidence type="ECO:0000313" key="1">
    <source>
        <dbReference type="EMBL" id="OYQ37978.1"/>
    </source>
</evidence>
<comment type="caution">
    <text evidence="1">The sequence shown here is derived from an EMBL/GenBank/DDBJ whole genome shotgun (WGS) entry which is preliminary data.</text>
</comment>
<gene>
    <name evidence="1" type="ORF">CHU92_07075</name>
</gene>
<dbReference type="EMBL" id="NOXV01000243">
    <property type="protein sequence ID" value="OYQ37978.1"/>
    <property type="molecule type" value="Genomic_DNA"/>
</dbReference>
<dbReference type="Proteomes" id="UP000216605">
    <property type="component" value="Unassembled WGS sequence"/>
</dbReference>
<dbReference type="InterPro" id="IPR018673">
    <property type="entry name" value="DUF2141"/>
</dbReference>
<name>A0A255Z937_9FLAO</name>
<dbReference type="Pfam" id="PF09912">
    <property type="entry name" value="DUF2141"/>
    <property type="match status" value="1"/>
</dbReference>
<sequence>MNWRTLMSIGCLLVSLLSYTNKMQDSGNTGMLTVAINGLSNEKGSVLVSLFDNKQDFPKEASRAVRREKLEIAGGTASITFKDVPYGTYAVAILHDENDNLKMDFNVLGIPKEGYGFSNNAKGSLGPPSFEKAAVILNNSKKTIRIRMRYFL</sequence>
<accession>A0A255Z937</accession>
<evidence type="ECO:0000313" key="2">
    <source>
        <dbReference type="Proteomes" id="UP000216605"/>
    </source>
</evidence>
<reference evidence="1 2" key="1">
    <citation type="submission" date="2017-07" db="EMBL/GenBank/DDBJ databases">
        <title>Flavobacterium cyanobacteriorum sp. nov., isolated from cyanobacterial aggregates in a eutrophic lake.</title>
        <authorList>
            <person name="Cai H."/>
        </authorList>
    </citation>
    <scope>NUCLEOTIDE SEQUENCE [LARGE SCALE GENOMIC DNA]</scope>
    <source>
        <strain evidence="1 2">TH021</strain>
    </source>
</reference>
<keyword evidence="2" id="KW-1185">Reference proteome</keyword>
<dbReference type="OrthoDB" id="9788332at2"/>